<dbReference type="PANTHER" id="PTHR46551">
    <property type="entry name" value="SAP DOMAIN-CONTAINING RIBONUCLEOPROTEIN"/>
    <property type="match status" value="1"/>
</dbReference>
<keyword evidence="5 10" id="KW-0233">DNA recombination</keyword>
<sequence length="962" mass="105174">MAASSPLAMARDESLVVISSSPEFPLICDLVSKPSRSSRQPALRGGSNAAPKPSHAPKTIPSAGSIWQMTQQEEEEEEDQSHWNEPIDGAMKRRVSKFSRPIELSPDLAPEDTLRKPATKNWRVSQAPDESKRVSIISLDEEVDEPQPPQADALGPKKRGRKPKSETGMAQTTLPKGKVTKPVAKEKTAKKRLETVSKHFTKECQVPKNGSKTKTKLADQEEEPLRLEPAMQRRSDWTPPRETAPIHVISDTSALQDTSTLTDSPAWSVTSPKEDVFKSLRDTFGRNSDGESGNASSTDVLGKRKHIQMFVNAPSPAAPAGPPDQVLEDSAPKKAPKKKPRTITELATAAYRRQEVEASKTQGSLLGFVEVVDDENGEVNLPSGAKSKTKKKSTKPSASKKKADTRNHILLSPASAMRQVSRQDFVFGTSSQLAKEDDPDLLRALHEAMKVSNQADSDPLPISSPESSGLVVRKKVQSRLWGAGARDDDGALLDLEILDLTDSPPINNINSNNDDNNVCLPQKPLGIPQTSSAHKLGPAPNQTAVQSRTTALTIQEEDLSSDVLDLTDSPAIAATKSLFFATQKCVAPVSNQNEDEQPDWDDLDFMPPPSNQEQHQLLLSQAKSPSVRQPAELPRPSYEQYTDAQLARDVSKYGFKPVKKRTAMIALLNQCWASKNQPGLFTQLNMSTSAAMQATSKLASPRPRSGQDSSAPATTASHQPDMADYGSLKILDLKKLLQERSLKISGNKPELVARLQEDDKHQAAAPAKSPRGRPRKGAAPSPTKSPKSRPRSPAKRVTSPKRAASPRRSTSPKRGLDISTPRRRNSPIEIEDSDMESDSDDPFASSPSSSRGSRELSIAEEADMSLVASPTTQQVSMFAYITKAVTSAPRAKDPADPSWHEKMLMYDPIIVEDLTEWLNSGELSRVGYDAEVAPNDVKRWCESKSVCALWRVSNRGKERKRF</sequence>
<proteinExistence type="inferred from homology"/>
<feature type="compositionally biased region" description="Basic and acidic residues" evidence="11">
    <location>
        <begin position="216"/>
        <end position="236"/>
    </location>
</feature>
<evidence type="ECO:0000313" key="13">
    <source>
        <dbReference type="EMBL" id="KAK4465163.1"/>
    </source>
</evidence>
<comment type="subcellular location">
    <subcellularLocation>
        <location evidence="1 10">Nucleus</location>
    </subcellularLocation>
</comment>
<reference evidence="13" key="2">
    <citation type="submission" date="2023-06" db="EMBL/GenBank/DDBJ databases">
        <authorList>
            <consortium name="Lawrence Berkeley National Laboratory"/>
            <person name="Mondo S.J."/>
            <person name="Hensen N."/>
            <person name="Bonometti L."/>
            <person name="Westerberg I."/>
            <person name="Brannstrom I.O."/>
            <person name="Guillou S."/>
            <person name="Cros-Aarteil S."/>
            <person name="Calhoun S."/>
            <person name="Haridas S."/>
            <person name="Kuo A."/>
            <person name="Pangilinan J."/>
            <person name="Riley R."/>
            <person name="Labutti K."/>
            <person name="Andreopoulos B."/>
            <person name="Lipzen A."/>
            <person name="Chen C."/>
            <person name="Yanf M."/>
            <person name="Daum C."/>
            <person name="Ng V."/>
            <person name="Clum A."/>
            <person name="Steindorff A."/>
            <person name="Ohm R."/>
            <person name="Martin F."/>
            <person name="Silar P."/>
            <person name="Natvig D."/>
            <person name="Lalanne C."/>
            <person name="Gautier V."/>
            <person name="Ament-Velasquez S.L."/>
            <person name="Kruys A."/>
            <person name="Hutchinson M.I."/>
            <person name="Powell A.J."/>
            <person name="Barry K."/>
            <person name="Miller A.N."/>
            <person name="Grigoriev I.V."/>
            <person name="Debuchy R."/>
            <person name="Gladieux P."/>
            <person name="Thoren M.H."/>
            <person name="Johannesson H."/>
        </authorList>
    </citation>
    <scope>NUCLEOTIDE SEQUENCE</scope>
    <source>
        <strain evidence="13">PSN324</strain>
    </source>
</reference>
<feature type="compositionally biased region" description="Acidic residues" evidence="11">
    <location>
        <begin position="593"/>
        <end position="604"/>
    </location>
</feature>
<evidence type="ECO:0000256" key="3">
    <source>
        <dbReference type="ARBA" id="ARBA00022553"/>
    </source>
</evidence>
<dbReference type="InterPro" id="IPR027784">
    <property type="entry name" value="Slx4_ascomycetes"/>
</dbReference>
<comment type="similarity">
    <text evidence="9">Belongs to the SAP domain-containing ribonucleoprotein family.</text>
</comment>
<reference evidence="13" key="1">
    <citation type="journal article" date="2023" name="Mol. Phylogenet. Evol.">
        <title>Genome-scale phylogeny and comparative genomics of the fungal order Sordariales.</title>
        <authorList>
            <person name="Hensen N."/>
            <person name="Bonometti L."/>
            <person name="Westerberg I."/>
            <person name="Brannstrom I.O."/>
            <person name="Guillou S."/>
            <person name="Cros-Aarteil S."/>
            <person name="Calhoun S."/>
            <person name="Haridas S."/>
            <person name="Kuo A."/>
            <person name="Mondo S."/>
            <person name="Pangilinan J."/>
            <person name="Riley R."/>
            <person name="LaButti K."/>
            <person name="Andreopoulos B."/>
            <person name="Lipzen A."/>
            <person name="Chen C."/>
            <person name="Yan M."/>
            <person name="Daum C."/>
            <person name="Ng V."/>
            <person name="Clum A."/>
            <person name="Steindorff A."/>
            <person name="Ohm R.A."/>
            <person name="Martin F."/>
            <person name="Silar P."/>
            <person name="Natvig D.O."/>
            <person name="Lalanne C."/>
            <person name="Gautier V."/>
            <person name="Ament-Velasquez S.L."/>
            <person name="Kruys A."/>
            <person name="Hutchinson M.I."/>
            <person name="Powell A.J."/>
            <person name="Barry K."/>
            <person name="Miller A.N."/>
            <person name="Grigoriev I.V."/>
            <person name="Debuchy R."/>
            <person name="Gladieux P."/>
            <person name="Hiltunen Thoren M."/>
            <person name="Johannesson H."/>
        </authorList>
    </citation>
    <scope>NUCLEOTIDE SEQUENCE</scope>
    <source>
        <strain evidence="13">PSN324</strain>
    </source>
</reference>
<comment type="caution">
    <text evidence="13">The sequence shown here is derived from an EMBL/GenBank/DDBJ whole genome shotgun (WGS) entry which is preliminary data.</text>
</comment>
<feature type="region of interest" description="Disordered" evidence="11">
    <location>
        <begin position="590"/>
        <end position="616"/>
    </location>
</feature>
<keyword evidence="4 10" id="KW-0227">DNA damage</keyword>
<keyword evidence="13" id="KW-0378">Hydrolase</keyword>
<evidence type="ECO:0000256" key="4">
    <source>
        <dbReference type="ARBA" id="ARBA00022763"/>
    </source>
</evidence>
<evidence type="ECO:0000256" key="2">
    <source>
        <dbReference type="ARBA" id="ARBA00006661"/>
    </source>
</evidence>
<dbReference type="Pfam" id="PF02037">
    <property type="entry name" value="SAP"/>
    <property type="match status" value="1"/>
</dbReference>
<keyword evidence="6 10" id="KW-0234">DNA repair</keyword>
<keyword evidence="7 10" id="KW-0539">Nucleus</keyword>
<evidence type="ECO:0000256" key="11">
    <source>
        <dbReference type="SAM" id="MobiDB-lite"/>
    </source>
</evidence>
<evidence type="ECO:0000256" key="5">
    <source>
        <dbReference type="ARBA" id="ARBA00023172"/>
    </source>
</evidence>
<dbReference type="PANTHER" id="PTHR46551:SF1">
    <property type="entry name" value="SAP DOMAIN-CONTAINING RIBONUCLEOPROTEIN"/>
    <property type="match status" value="1"/>
</dbReference>
<feature type="region of interest" description="Disordered" evidence="11">
    <location>
        <begin position="757"/>
        <end position="856"/>
    </location>
</feature>
<dbReference type="InterPro" id="IPR003034">
    <property type="entry name" value="SAP_dom"/>
</dbReference>
<dbReference type="HAMAP" id="MF_03110">
    <property type="entry name" value="Endonuc_su_Slx4"/>
    <property type="match status" value="1"/>
</dbReference>
<evidence type="ECO:0000313" key="14">
    <source>
        <dbReference type="Proteomes" id="UP001321749"/>
    </source>
</evidence>
<feature type="region of interest" description="Disordered" evidence="11">
    <location>
        <begin position="376"/>
        <end position="415"/>
    </location>
</feature>
<evidence type="ECO:0000259" key="12">
    <source>
        <dbReference type="PROSITE" id="PS50800"/>
    </source>
</evidence>
<evidence type="ECO:0000256" key="9">
    <source>
        <dbReference type="ARBA" id="ARBA00046328"/>
    </source>
</evidence>
<name>A0AAV9I048_9PEZI</name>
<feature type="compositionally biased region" description="Acidic residues" evidence="11">
    <location>
        <begin position="829"/>
        <end position="841"/>
    </location>
</feature>
<keyword evidence="3 10" id="KW-0597">Phosphoprotein</keyword>
<comment type="similarity">
    <text evidence="2 10">Belongs to the SLX4 family.</text>
</comment>
<organism evidence="13 14">
    <name type="scientific">Cladorrhinum samala</name>
    <dbReference type="NCBI Taxonomy" id="585594"/>
    <lineage>
        <taxon>Eukaryota</taxon>
        <taxon>Fungi</taxon>
        <taxon>Dikarya</taxon>
        <taxon>Ascomycota</taxon>
        <taxon>Pezizomycotina</taxon>
        <taxon>Sordariomycetes</taxon>
        <taxon>Sordariomycetidae</taxon>
        <taxon>Sordariales</taxon>
        <taxon>Podosporaceae</taxon>
        <taxon>Cladorrhinum</taxon>
    </lineage>
</organism>
<dbReference type="GO" id="GO:0033557">
    <property type="term" value="C:Slx1-Slx4 complex"/>
    <property type="evidence" value="ECO:0007669"/>
    <property type="project" value="UniProtKB-UniRule"/>
</dbReference>
<feature type="compositionally biased region" description="Basic and acidic residues" evidence="11">
    <location>
        <begin position="183"/>
        <end position="202"/>
    </location>
</feature>
<dbReference type="SUPFAM" id="SSF68906">
    <property type="entry name" value="SAP domain"/>
    <property type="match status" value="1"/>
</dbReference>
<dbReference type="Gene3D" id="1.10.720.30">
    <property type="entry name" value="SAP domain"/>
    <property type="match status" value="1"/>
</dbReference>
<dbReference type="GO" id="GO:0017108">
    <property type="term" value="F:5'-flap endonuclease activity"/>
    <property type="evidence" value="ECO:0007669"/>
    <property type="project" value="InterPro"/>
</dbReference>
<keyword evidence="13" id="KW-0255">Endonuclease</keyword>
<dbReference type="InterPro" id="IPR036361">
    <property type="entry name" value="SAP_dom_sf"/>
</dbReference>
<dbReference type="InterPro" id="IPR052240">
    <property type="entry name" value="SAP_domain_ribonucleoprotein"/>
</dbReference>
<dbReference type="Pfam" id="PF09494">
    <property type="entry name" value="Slx4"/>
    <property type="match status" value="1"/>
</dbReference>
<feature type="compositionally biased region" description="Basic residues" evidence="11">
    <location>
        <begin position="387"/>
        <end position="400"/>
    </location>
</feature>
<feature type="region of interest" description="Disordered" evidence="11">
    <location>
        <begin position="692"/>
        <end position="721"/>
    </location>
</feature>
<comment type="function">
    <text evidence="10">Regulatory subunit of the SLX1-SLX4 structure-specific endonuclease that resolves DNA secondary structures generated during DNA repair and recombination. Has endonuclease activity towards branched DNA substrates, introducing single-strand cuts in duplex DNA close to junctions with ss-DNA.</text>
</comment>
<evidence type="ECO:0000256" key="10">
    <source>
        <dbReference type="HAMAP-Rule" id="MF_03110"/>
    </source>
</evidence>
<comment type="subunit">
    <text evidence="10">Forms a heterodimer with SLX1.</text>
</comment>
<feature type="compositionally biased region" description="Low complexity" evidence="11">
    <location>
        <begin position="842"/>
        <end position="851"/>
    </location>
</feature>
<feature type="region of interest" description="Disordered" evidence="11">
    <location>
        <begin position="32"/>
        <end position="270"/>
    </location>
</feature>
<feature type="compositionally biased region" description="Polar residues" evidence="11">
    <location>
        <begin position="290"/>
        <end position="299"/>
    </location>
</feature>
<accession>A0AAV9I048</accession>
<dbReference type="Proteomes" id="UP001321749">
    <property type="component" value="Unassembled WGS sequence"/>
</dbReference>
<dbReference type="GO" id="GO:0006281">
    <property type="term" value="P:DNA repair"/>
    <property type="evidence" value="ECO:0007669"/>
    <property type="project" value="UniProtKB-UniRule"/>
</dbReference>
<feature type="compositionally biased region" description="Polar residues" evidence="11">
    <location>
        <begin position="250"/>
        <end position="270"/>
    </location>
</feature>
<dbReference type="GO" id="GO:0006310">
    <property type="term" value="P:DNA recombination"/>
    <property type="evidence" value="ECO:0007669"/>
    <property type="project" value="UniProtKB-UniRule"/>
</dbReference>
<dbReference type="AlphaFoldDB" id="A0AAV9I048"/>
<keyword evidence="14" id="KW-1185">Reference proteome</keyword>
<evidence type="ECO:0000256" key="7">
    <source>
        <dbReference type="ARBA" id="ARBA00023242"/>
    </source>
</evidence>
<protein>
    <recommendedName>
        <fullName evidence="8 10">Structure-specific endonuclease subunit SLX4</fullName>
    </recommendedName>
</protein>
<dbReference type="PROSITE" id="PS50800">
    <property type="entry name" value="SAP"/>
    <property type="match status" value="1"/>
</dbReference>
<evidence type="ECO:0000256" key="6">
    <source>
        <dbReference type="ARBA" id="ARBA00023204"/>
    </source>
</evidence>
<gene>
    <name evidence="10" type="primary">SLX4</name>
    <name evidence="13" type="ORF">QBC42DRAFT_315543</name>
</gene>
<dbReference type="EMBL" id="MU864942">
    <property type="protein sequence ID" value="KAK4465163.1"/>
    <property type="molecule type" value="Genomic_DNA"/>
</dbReference>
<dbReference type="SMART" id="SM00513">
    <property type="entry name" value="SAP"/>
    <property type="match status" value="1"/>
</dbReference>
<feature type="domain" description="SAP" evidence="12">
    <location>
        <begin position="725"/>
        <end position="759"/>
    </location>
</feature>
<dbReference type="InterPro" id="IPR018574">
    <property type="entry name" value="Structure-sp_endonuc_su_Slx4"/>
</dbReference>
<dbReference type="GO" id="GO:0016973">
    <property type="term" value="P:poly(A)+ mRNA export from nucleus"/>
    <property type="evidence" value="ECO:0007669"/>
    <property type="project" value="TreeGrafter"/>
</dbReference>
<evidence type="ECO:0000256" key="1">
    <source>
        <dbReference type="ARBA" id="ARBA00004123"/>
    </source>
</evidence>
<comment type="PTM">
    <text evidence="10">Phosphorylated in response to DNA damage.</text>
</comment>
<dbReference type="CDD" id="cd22999">
    <property type="entry name" value="SAP_SLX4"/>
    <property type="match status" value="1"/>
</dbReference>
<evidence type="ECO:0000256" key="8">
    <source>
        <dbReference type="ARBA" id="ARBA00029496"/>
    </source>
</evidence>
<feature type="region of interest" description="Disordered" evidence="11">
    <location>
        <begin position="282"/>
        <end position="343"/>
    </location>
</feature>
<keyword evidence="13" id="KW-0540">Nuclease</keyword>
<dbReference type="GO" id="GO:0006260">
    <property type="term" value="P:DNA replication"/>
    <property type="evidence" value="ECO:0007669"/>
    <property type="project" value="InterPro"/>
</dbReference>
<feature type="compositionally biased region" description="Polar residues" evidence="11">
    <location>
        <begin position="706"/>
        <end position="718"/>
    </location>
</feature>